<feature type="domain" description="Alanine racemase N-terminal" evidence="2">
    <location>
        <begin position="2"/>
        <end position="188"/>
    </location>
</feature>
<dbReference type="InterPro" id="IPR029066">
    <property type="entry name" value="PLP-binding_barrel"/>
</dbReference>
<dbReference type="EMBL" id="UINC01012202">
    <property type="protein sequence ID" value="SVA53412.1"/>
    <property type="molecule type" value="Genomic_DNA"/>
</dbReference>
<evidence type="ECO:0000313" key="3">
    <source>
        <dbReference type="EMBL" id="SVA53412.1"/>
    </source>
</evidence>
<sequence>MNKISNEIPKNVLLVAVSKAKPISDIKIAYNSGQLHFGENKIQELTEKENKLPKNIKWHMIGHLQRNKVKYIASFIYMIHSVDSIKLLKEINKQAIKNNRNINVLIQVDISEDSTKFGFSFEEINKLLLIEQFKEFQNVSIKGLMGMASLTSDKQLIRKEFNNLNDLYKNFKNKYSFEYLSMGMSSDYKIAIKC</sequence>
<dbReference type="CDD" id="cd00635">
    <property type="entry name" value="PLPDE_III_YBL036c_like"/>
    <property type="match status" value="1"/>
</dbReference>
<dbReference type="GO" id="GO:0030170">
    <property type="term" value="F:pyridoxal phosphate binding"/>
    <property type="evidence" value="ECO:0007669"/>
    <property type="project" value="InterPro"/>
</dbReference>
<dbReference type="InterPro" id="IPR001608">
    <property type="entry name" value="Ala_racemase_N"/>
</dbReference>
<evidence type="ECO:0000256" key="1">
    <source>
        <dbReference type="ARBA" id="ARBA00022898"/>
    </source>
</evidence>
<proteinExistence type="predicted"/>
<gene>
    <name evidence="3" type="ORF">METZ01_LOCUS106266</name>
</gene>
<dbReference type="PIRSF" id="PIRSF004848">
    <property type="entry name" value="YBL036c_PLPDEIII"/>
    <property type="match status" value="1"/>
</dbReference>
<organism evidence="3">
    <name type="scientific">marine metagenome</name>
    <dbReference type="NCBI Taxonomy" id="408172"/>
    <lineage>
        <taxon>unclassified sequences</taxon>
        <taxon>metagenomes</taxon>
        <taxon>ecological metagenomes</taxon>
    </lineage>
</organism>
<dbReference type="NCBIfam" id="TIGR00044">
    <property type="entry name" value="YggS family pyridoxal phosphate-dependent enzyme"/>
    <property type="match status" value="1"/>
</dbReference>
<dbReference type="Pfam" id="PF01168">
    <property type="entry name" value="Ala_racemase_N"/>
    <property type="match status" value="1"/>
</dbReference>
<evidence type="ECO:0000259" key="2">
    <source>
        <dbReference type="Pfam" id="PF01168"/>
    </source>
</evidence>
<dbReference type="PANTHER" id="PTHR10146:SF14">
    <property type="entry name" value="PYRIDOXAL PHOSPHATE HOMEOSTASIS PROTEIN"/>
    <property type="match status" value="1"/>
</dbReference>
<dbReference type="SUPFAM" id="SSF51419">
    <property type="entry name" value="PLP-binding barrel"/>
    <property type="match status" value="1"/>
</dbReference>
<dbReference type="AlphaFoldDB" id="A0A381WLW9"/>
<dbReference type="PANTHER" id="PTHR10146">
    <property type="entry name" value="PROLINE SYNTHETASE CO-TRANSCRIBED BACTERIAL HOMOLOG PROTEIN"/>
    <property type="match status" value="1"/>
</dbReference>
<dbReference type="InterPro" id="IPR011078">
    <property type="entry name" value="PyrdxlP_homeostasis"/>
</dbReference>
<reference evidence="3" key="1">
    <citation type="submission" date="2018-05" db="EMBL/GenBank/DDBJ databases">
        <authorList>
            <person name="Lanie J.A."/>
            <person name="Ng W.-L."/>
            <person name="Kazmierczak K.M."/>
            <person name="Andrzejewski T.M."/>
            <person name="Davidsen T.M."/>
            <person name="Wayne K.J."/>
            <person name="Tettelin H."/>
            <person name="Glass J.I."/>
            <person name="Rusch D."/>
            <person name="Podicherti R."/>
            <person name="Tsui H.-C.T."/>
            <person name="Winkler M.E."/>
        </authorList>
    </citation>
    <scope>NUCLEOTIDE SEQUENCE</scope>
</reference>
<accession>A0A381WLW9</accession>
<name>A0A381WLW9_9ZZZZ</name>
<dbReference type="Gene3D" id="3.20.20.10">
    <property type="entry name" value="Alanine racemase"/>
    <property type="match status" value="1"/>
</dbReference>
<protein>
    <recommendedName>
        <fullName evidence="2">Alanine racemase N-terminal domain-containing protein</fullName>
    </recommendedName>
</protein>
<keyword evidence="1" id="KW-0663">Pyridoxal phosphate</keyword>
<dbReference type="PROSITE" id="PS01211">
    <property type="entry name" value="UPF0001"/>
    <property type="match status" value="1"/>
</dbReference>
<feature type="non-terminal residue" evidence="3">
    <location>
        <position position="194"/>
    </location>
</feature>